<feature type="transmembrane region" description="Helical" evidence="1">
    <location>
        <begin position="78"/>
        <end position="99"/>
    </location>
</feature>
<feature type="domain" description="EamA" evidence="2">
    <location>
        <begin position="134"/>
        <end position="262"/>
    </location>
</feature>
<feature type="transmembrane region" description="Helical" evidence="1">
    <location>
        <begin position="106"/>
        <end position="126"/>
    </location>
</feature>
<dbReference type="Proteomes" id="UP000650081">
    <property type="component" value="Unassembled WGS sequence"/>
</dbReference>
<evidence type="ECO:0000313" key="3">
    <source>
        <dbReference type="EMBL" id="MBC6992579.1"/>
    </source>
</evidence>
<accession>A0A923PG17</accession>
<keyword evidence="1" id="KW-0472">Membrane</keyword>
<keyword evidence="4" id="KW-1185">Reference proteome</keyword>
<dbReference type="EMBL" id="JACSIT010000029">
    <property type="protein sequence ID" value="MBC6992579.1"/>
    <property type="molecule type" value="Genomic_DNA"/>
</dbReference>
<feature type="transmembrane region" description="Helical" evidence="1">
    <location>
        <begin position="248"/>
        <end position="269"/>
    </location>
</feature>
<dbReference type="SUPFAM" id="SSF103481">
    <property type="entry name" value="Multidrug resistance efflux transporter EmrE"/>
    <property type="match status" value="2"/>
</dbReference>
<feature type="transmembrane region" description="Helical" evidence="1">
    <location>
        <begin position="22"/>
        <end position="41"/>
    </location>
</feature>
<organism evidence="3 4">
    <name type="scientific">Neolewinella lacunae</name>
    <dbReference type="NCBI Taxonomy" id="1517758"/>
    <lineage>
        <taxon>Bacteria</taxon>
        <taxon>Pseudomonadati</taxon>
        <taxon>Bacteroidota</taxon>
        <taxon>Saprospiria</taxon>
        <taxon>Saprospirales</taxon>
        <taxon>Lewinellaceae</taxon>
        <taxon>Neolewinella</taxon>
    </lineage>
</organism>
<protein>
    <submittedName>
        <fullName evidence="3">DMT family transporter</fullName>
    </submittedName>
</protein>
<name>A0A923PG17_9BACT</name>
<feature type="transmembrane region" description="Helical" evidence="1">
    <location>
        <begin position="132"/>
        <end position="152"/>
    </location>
</feature>
<dbReference type="PANTHER" id="PTHR22911">
    <property type="entry name" value="ACYL-MALONYL CONDENSING ENZYME-RELATED"/>
    <property type="match status" value="1"/>
</dbReference>
<gene>
    <name evidence="3" type="ORF">H9S92_00240</name>
</gene>
<feature type="domain" description="EamA" evidence="2">
    <location>
        <begin position="1"/>
        <end position="122"/>
    </location>
</feature>
<feature type="transmembrane region" description="Helical" evidence="1">
    <location>
        <begin position="53"/>
        <end position="72"/>
    </location>
</feature>
<dbReference type="RefSeq" id="WP_187464723.1">
    <property type="nucleotide sequence ID" value="NZ_JACSIT010000029.1"/>
</dbReference>
<dbReference type="InterPro" id="IPR037185">
    <property type="entry name" value="EmrE-like"/>
</dbReference>
<reference evidence="3" key="1">
    <citation type="submission" date="2020-08" db="EMBL/GenBank/DDBJ databases">
        <title>Lewinella bacteria from marine environments.</title>
        <authorList>
            <person name="Zhong Y."/>
        </authorList>
    </citation>
    <scope>NUCLEOTIDE SEQUENCE</scope>
    <source>
        <strain evidence="3">KCTC 42187</strain>
    </source>
</reference>
<feature type="transmembrane region" description="Helical" evidence="1">
    <location>
        <begin position="164"/>
        <end position="184"/>
    </location>
</feature>
<proteinExistence type="predicted"/>
<dbReference type="Pfam" id="PF00892">
    <property type="entry name" value="EamA"/>
    <property type="match status" value="2"/>
</dbReference>
<evidence type="ECO:0000256" key="1">
    <source>
        <dbReference type="SAM" id="Phobius"/>
    </source>
</evidence>
<evidence type="ECO:0000259" key="2">
    <source>
        <dbReference type="Pfam" id="PF00892"/>
    </source>
</evidence>
<sequence>MVFVGTSGVLGRYVPVEAPVAIWWRACLGLVFLLAFCWYKGYGFGLRDRRQRAAVLLSGVLMAVHWISYFYALKLGGVAIGMLAIFTYPAMTTLLEPLLLKRPFQLHHLLLAGLVLGGIYLLAPGFDLANQATLGLLCGLGSALVYSLRNIVVKTQIASMQGSVLMCYQAGLTVVLVAPVWYFFEAVPPAEAWPYLLGLGLFTTAIGHTLFLACFRFFSVSTTSLLSCIQPIYGILLGVVFFREVPGWSAVLGGALILSAVAVEAVMAMRGRGVGA</sequence>
<dbReference type="GO" id="GO:0016020">
    <property type="term" value="C:membrane"/>
    <property type="evidence" value="ECO:0007669"/>
    <property type="project" value="InterPro"/>
</dbReference>
<keyword evidence="1" id="KW-0812">Transmembrane</keyword>
<dbReference type="InterPro" id="IPR000620">
    <property type="entry name" value="EamA_dom"/>
</dbReference>
<feature type="transmembrane region" description="Helical" evidence="1">
    <location>
        <begin position="196"/>
        <end position="218"/>
    </location>
</feature>
<evidence type="ECO:0000313" key="4">
    <source>
        <dbReference type="Proteomes" id="UP000650081"/>
    </source>
</evidence>
<dbReference type="AlphaFoldDB" id="A0A923PG17"/>
<comment type="caution">
    <text evidence="3">The sequence shown here is derived from an EMBL/GenBank/DDBJ whole genome shotgun (WGS) entry which is preliminary data.</text>
</comment>
<keyword evidence="1" id="KW-1133">Transmembrane helix</keyword>
<feature type="transmembrane region" description="Helical" evidence="1">
    <location>
        <begin position="225"/>
        <end position="242"/>
    </location>
</feature>